<keyword evidence="2" id="KW-1185">Reference proteome</keyword>
<name>A0ABP9DHG7_9BACT</name>
<protein>
    <submittedName>
        <fullName evidence="1">Uncharacterized protein</fullName>
    </submittedName>
</protein>
<evidence type="ECO:0000313" key="2">
    <source>
        <dbReference type="Proteomes" id="UP001500298"/>
    </source>
</evidence>
<organism evidence="1 2">
    <name type="scientific">Algivirga pacifica</name>
    <dbReference type="NCBI Taxonomy" id="1162670"/>
    <lineage>
        <taxon>Bacteria</taxon>
        <taxon>Pseudomonadati</taxon>
        <taxon>Bacteroidota</taxon>
        <taxon>Cytophagia</taxon>
        <taxon>Cytophagales</taxon>
        <taxon>Flammeovirgaceae</taxon>
        <taxon>Algivirga</taxon>
    </lineage>
</organism>
<dbReference type="Proteomes" id="UP001500298">
    <property type="component" value="Unassembled WGS sequence"/>
</dbReference>
<reference evidence="2" key="1">
    <citation type="journal article" date="2019" name="Int. J. Syst. Evol. Microbiol.">
        <title>The Global Catalogue of Microorganisms (GCM) 10K type strain sequencing project: providing services to taxonomists for standard genome sequencing and annotation.</title>
        <authorList>
            <consortium name="The Broad Institute Genomics Platform"/>
            <consortium name="The Broad Institute Genome Sequencing Center for Infectious Disease"/>
            <person name="Wu L."/>
            <person name="Ma J."/>
        </authorList>
    </citation>
    <scope>NUCLEOTIDE SEQUENCE [LARGE SCALE GENOMIC DNA]</scope>
    <source>
        <strain evidence="2">JCM 18326</strain>
    </source>
</reference>
<dbReference type="EMBL" id="BAABJX010000048">
    <property type="protein sequence ID" value="GAA4843588.1"/>
    <property type="molecule type" value="Genomic_DNA"/>
</dbReference>
<evidence type="ECO:0000313" key="1">
    <source>
        <dbReference type="EMBL" id="GAA4843588.1"/>
    </source>
</evidence>
<accession>A0ABP9DHG7</accession>
<sequence length="149" mass="16655">MDYQTEVEVPSLIGIEFPLKVLTPKIETNSESTFALNDTRKDMVEQVLLKELTLSVTTPSGGDFSFLESMTVFLTAEGLEEIEVASIKNIPWQVGNTLTLTPTGADLQEYIKKDEFQLRLNTVTDELITQDYTINIDATFFIDAKVLGL</sequence>
<comment type="caution">
    <text evidence="1">The sequence shown here is derived from an EMBL/GenBank/DDBJ whole genome shotgun (WGS) entry which is preliminary data.</text>
</comment>
<proteinExistence type="predicted"/>
<gene>
    <name evidence="1" type="ORF">GCM10023331_30680</name>
</gene>